<sequence length="89" mass="10296">MDIRMNLRKHCIETEIRRTYNRCLSAYFKPGSNRGDLEEQIELLQTALETFDFHYLRSQYAELAGHSDADVRLVRDGLTVNGKHIAPVS</sequence>
<name>A0A401FS59_9BACT</name>
<proteinExistence type="predicted"/>
<dbReference type="Proteomes" id="UP000288096">
    <property type="component" value="Unassembled WGS sequence"/>
</dbReference>
<protein>
    <submittedName>
        <fullName evidence="1">Uncharacterized protein</fullName>
    </submittedName>
</protein>
<gene>
    <name evidence="1" type="ORF">DENIS_0737</name>
</gene>
<dbReference type="OrthoDB" id="5421835at2"/>
<accession>A0A401FS59</accession>
<reference evidence="2" key="1">
    <citation type="submission" date="2017-11" db="EMBL/GenBank/DDBJ databases">
        <authorList>
            <person name="Watanabe M."/>
            <person name="Kojima H."/>
        </authorList>
    </citation>
    <scope>NUCLEOTIDE SEQUENCE [LARGE SCALE GENOMIC DNA]</scope>
    <source>
        <strain evidence="2">Tokyo 01</strain>
    </source>
</reference>
<evidence type="ECO:0000313" key="2">
    <source>
        <dbReference type="Proteomes" id="UP000288096"/>
    </source>
</evidence>
<evidence type="ECO:0000313" key="1">
    <source>
        <dbReference type="EMBL" id="GBC59796.1"/>
    </source>
</evidence>
<comment type="caution">
    <text evidence="1">The sequence shown here is derived from an EMBL/GenBank/DDBJ whole genome shotgun (WGS) entry which is preliminary data.</text>
</comment>
<dbReference type="AlphaFoldDB" id="A0A401FS59"/>
<organism evidence="1 2">
    <name type="scientific">Desulfonema ishimotonii</name>
    <dbReference type="NCBI Taxonomy" id="45657"/>
    <lineage>
        <taxon>Bacteria</taxon>
        <taxon>Pseudomonadati</taxon>
        <taxon>Thermodesulfobacteriota</taxon>
        <taxon>Desulfobacteria</taxon>
        <taxon>Desulfobacterales</taxon>
        <taxon>Desulfococcaceae</taxon>
        <taxon>Desulfonema</taxon>
    </lineage>
</organism>
<reference evidence="2" key="2">
    <citation type="submission" date="2019-01" db="EMBL/GenBank/DDBJ databases">
        <title>Genome sequence of Desulfonema ishimotonii strain Tokyo 01.</title>
        <authorList>
            <person name="Fukui M."/>
        </authorList>
    </citation>
    <scope>NUCLEOTIDE SEQUENCE [LARGE SCALE GENOMIC DNA]</scope>
    <source>
        <strain evidence="2">Tokyo 01</strain>
    </source>
</reference>
<dbReference type="EMBL" id="BEXT01000001">
    <property type="protein sequence ID" value="GBC59796.1"/>
    <property type="molecule type" value="Genomic_DNA"/>
</dbReference>
<dbReference type="RefSeq" id="WP_124327277.1">
    <property type="nucleotide sequence ID" value="NZ_BEXT01000001.1"/>
</dbReference>
<keyword evidence="2" id="KW-1185">Reference proteome</keyword>